<dbReference type="InterPro" id="IPR043504">
    <property type="entry name" value="Peptidase_S1_PA_chymotrypsin"/>
</dbReference>
<protein>
    <submittedName>
        <fullName evidence="4">Serine protease gd-like isoform X1</fullName>
    </submittedName>
</protein>
<dbReference type="OrthoDB" id="238681at2759"/>
<sequence>MQQLVVAVACTAIALVLIISTIIYTHFTYSAEPKENRTDFNALQSQPKLPPDYKECGRSFVYNETDALTRGMNDNEEQWTWLALFFKRSFKKDIKCIGSLVTKRHVLTLATCFMKNDSTMEKIDPSEMLVRLGRYWRTNSNEAGYVYRDIANYTIHPNYTQQTNSNLSKYVVDSDLAVAVLRTSVEYSSMIKPICLWTYLSNLQDMFEISGFIVSWPGSVYYKGEFNLLRPTVLKIQMEDQMKCKLHYRDLASLDLKQTICAGTKNAWFAVIIGTGNSLVIRDSATGHYLLRGILTTRWVSCKNCPVLRERYYVFIDVIKHISWIYKQINLI</sequence>
<evidence type="ECO:0000313" key="3">
    <source>
        <dbReference type="Proteomes" id="UP000515204"/>
    </source>
</evidence>
<dbReference type="RefSeq" id="XP_014482838.1">
    <property type="nucleotide sequence ID" value="XM_014627352.1"/>
</dbReference>
<dbReference type="Proteomes" id="UP000515204">
    <property type="component" value="Unplaced"/>
</dbReference>
<organism evidence="3 4">
    <name type="scientific">Dinoponera quadriceps</name>
    <name type="common">South American ant</name>
    <dbReference type="NCBI Taxonomy" id="609295"/>
    <lineage>
        <taxon>Eukaryota</taxon>
        <taxon>Metazoa</taxon>
        <taxon>Ecdysozoa</taxon>
        <taxon>Arthropoda</taxon>
        <taxon>Hexapoda</taxon>
        <taxon>Insecta</taxon>
        <taxon>Pterygota</taxon>
        <taxon>Neoptera</taxon>
        <taxon>Endopterygota</taxon>
        <taxon>Hymenoptera</taxon>
        <taxon>Apocrita</taxon>
        <taxon>Aculeata</taxon>
        <taxon>Formicoidea</taxon>
        <taxon>Formicidae</taxon>
        <taxon>Ponerinae</taxon>
        <taxon>Ponerini</taxon>
        <taxon>Dinoponera</taxon>
    </lineage>
</organism>
<dbReference type="InterPro" id="IPR009003">
    <property type="entry name" value="Peptidase_S1_PA"/>
</dbReference>
<keyword evidence="1" id="KW-0812">Transmembrane</keyword>
<dbReference type="InterPro" id="IPR051333">
    <property type="entry name" value="CLIP_Serine_Protease"/>
</dbReference>
<feature type="domain" description="Peptidase S1" evidence="2">
    <location>
        <begin position="68"/>
        <end position="330"/>
    </location>
</feature>
<dbReference type="AlphaFoldDB" id="A0A6P3XY33"/>
<evidence type="ECO:0000259" key="2">
    <source>
        <dbReference type="PROSITE" id="PS50240"/>
    </source>
</evidence>
<keyword evidence="1" id="KW-1133">Transmembrane helix</keyword>
<dbReference type="PROSITE" id="PS50240">
    <property type="entry name" value="TRYPSIN_DOM"/>
    <property type="match status" value="1"/>
</dbReference>
<accession>A0A6P3XY33</accession>
<evidence type="ECO:0000313" key="4">
    <source>
        <dbReference type="RefSeq" id="XP_014482838.1"/>
    </source>
</evidence>
<reference evidence="4" key="1">
    <citation type="submission" date="2025-08" db="UniProtKB">
        <authorList>
            <consortium name="RefSeq"/>
        </authorList>
    </citation>
    <scope>IDENTIFICATION</scope>
</reference>
<dbReference type="SUPFAM" id="SSF50494">
    <property type="entry name" value="Trypsin-like serine proteases"/>
    <property type="match status" value="1"/>
</dbReference>
<dbReference type="PANTHER" id="PTHR24260:SF143">
    <property type="entry name" value="SERINE PROTEASE GD-LIKE PROTEIN"/>
    <property type="match status" value="1"/>
</dbReference>
<keyword evidence="1" id="KW-0472">Membrane</keyword>
<name>A0A6P3XY33_DINQU</name>
<dbReference type="KEGG" id="dqu:106748640"/>
<dbReference type="GeneID" id="106748640"/>
<dbReference type="GO" id="GO:0004252">
    <property type="term" value="F:serine-type endopeptidase activity"/>
    <property type="evidence" value="ECO:0007669"/>
    <property type="project" value="InterPro"/>
</dbReference>
<dbReference type="GO" id="GO:0006508">
    <property type="term" value="P:proteolysis"/>
    <property type="evidence" value="ECO:0007669"/>
    <property type="project" value="InterPro"/>
</dbReference>
<dbReference type="SMART" id="SM00020">
    <property type="entry name" value="Tryp_SPc"/>
    <property type="match status" value="1"/>
</dbReference>
<proteinExistence type="predicted"/>
<dbReference type="PANTHER" id="PTHR24260">
    <property type="match status" value="1"/>
</dbReference>
<gene>
    <name evidence="4" type="primary">LOC106748640</name>
</gene>
<dbReference type="Gene3D" id="2.40.10.10">
    <property type="entry name" value="Trypsin-like serine proteases"/>
    <property type="match status" value="2"/>
</dbReference>
<feature type="transmembrane region" description="Helical" evidence="1">
    <location>
        <begin position="6"/>
        <end position="27"/>
    </location>
</feature>
<dbReference type="InterPro" id="IPR001254">
    <property type="entry name" value="Trypsin_dom"/>
</dbReference>
<evidence type="ECO:0000256" key="1">
    <source>
        <dbReference type="SAM" id="Phobius"/>
    </source>
</evidence>
<keyword evidence="3" id="KW-1185">Reference proteome</keyword>
<dbReference type="Pfam" id="PF00089">
    <property type="entry name" value="Trypsin"/>
    <property type="match status" value="1"/>
</dbReference>